<evidence type="ECO:0000313" key="4">
    <source>
        <dbReference type="Proteomes" id="UP000516373"/>
    </source>
</evidence>
<dbReference type="Gene3D" id="3.30.9.10">
    <property type="entry name" value="D-Amino Acid Oxidase, subunit A, domain 2"/>
    <property type="match status" value="1"/>
</dbReference>
<evidence type="ECO:0000256" key="1">
    <source>
        <dbReference type="ARBA" id="ARBA00023002"/>
    </source>
</evidence>
<keyword evidence="1" id="KW-0560">Oxidoreductase</keyword>
<dbReference type="InterPro" id="IPR036188">
    <property type="entry name" value="FAD/NAD-bd_sf"/>
</dbReference>
<dbReference type="Gene3D" id="3.50.50.60">
    <property type="entry name" value="FAD/NAD(P)-binding domain"/>
    <property type="match status" value="2"/>
</dbReference>
<dbReference type="KEGG" id="stui:GCM10017668_06830"/>
<proteinExistence type="predicted"/>
<evidence type="ECO:0000259" key="2">
    <source>
        <dbReference type="Pfam" id="PF01266"/>
    </source>
</evidence>
<gene>
    <name evidence="3" type="ORF">GCM10017668_06830</name>
</gene>
<dbReference type="Proteomes" id="UP000516373">
    <property type="component" value="Chromosome"/>
</dbReference>
<reference evidence="3 4" key="1">
    <citation type="journal article" date="2014" name="Int. J. Syst. Evol. Microbiol.">
        <title>Complete genome sequence of Corynebacterium casei LMG S-19264T (=DSM 44701T), isolated from a smear-ripened cheese.</title>
        <authorList>
            <consortium name="US DOE Joint Genome Institute (JGI-PGF)"/>
            <person name="Walter F."/>
            <person name="Albersmeier A."/>
            <person name="Kalinowski J."/>
            <person name="Ruckert C."/>
        </authorList>
    </citation>
    <scope>NUCLEOTIDE SEQUENCE [LARGE SCALE GENOMIC DNA]</scope>
    <source>
        <strain evidence="3 4">JCM 4255</strain>
    </source>
</reference>
<sequence>MSAEHPGTDVVVIGAGIVGALIGRELAGRGLGVALLDPQPGRGASIGNAGLLVPSFTRPMADPATLWEGLRAMTGSDPLMSIGSLSPAVLTWLARFAAAARPGRAGRIAARLTGPARTAADAYANLAAETGIDLGVTGSGWLQVARSPAVLRRKLALARELTKNGIDHEVLTQAELRVRAPELDPGLAGAVFFPGDSSLDPAAATRAALVAAEMRGVVVHRARVTGLVRRIGEVTAVRTDLGEFTATTYILATGAGRPGGRGIQPGWGWSIDVPAEHPLISSPLIGLDDHVVFNPLAGRIRITGGMRIGGTPQDRHDHAAATAIRQAAERLVPALHDLPQGTLTRAARPMTPDGLPQAARTGRNLVTATGHGTLGMTLAPATAAAVAQLLGHDGRHPEVLR</sequence>
<evidence type="ECO:0000313" key="3">
    <source>
        <dbReference type="EMBL" id="BCL18840.1"/>
    </source>
</evidence>
<accession>A0A7G1NAV1</accession>
<feature type="domain" description="FAD dependent oxidoreductase" evidence="2">
    <location>
        <begin position="9"/>
        <end position="389"/>
    </location>
</feature>
<dbReference type="RefSeq" id="WP_190896788.1">
    <property type="nucleotide sequence ID" value="NZ_AP023439.1"/>
</dbReference>
<dbReference type="InterPro" id="IPR006076">
    <property type="entry name" value="FAD-dep_OxRdtase"/>
</dbReference>
<dbReference type="GO" id="GO:0016491">
    <property type="term" value="F:oxidoreductase activity"/>
    <property type="evidence" value="ECO:0007669"/>
    <property type="project" value="UniProtKB-KW"/>
</dbReference>
<organism evidence="3 4">
    <name type="scientific">Streptomyces tuirus</name>
    <dbReference type="NCBI Taxonomy" id="68278"/>
    <lineage>
        <taxon>Bacteria</taxon>
        <taxon>Bacillati</taxon>
        <taxon>Actinomycetota</taxon>
        <taxon>Actinomycetes</taxon>
        <taxon>Kitasatosporales</taxon>
        <taxon>Streptomycetaceae</taxon>
        <taxon>Streptomyces</taxon>
    </lineage>
</organism>
<dbReference type="GO" id="GO:0005737">
    <property type="term" value="C:cytoplasm"/>
    <property type="evidence" value="ECO:0007669"/>
    <property type="project" value="TreeGrafter"/>
</dbReference>
<dbReference type="EMBL" id="AP023439">
    <property type="protein sequence ID" value="BCL18840.1"/>
    <property type="molecule type" value="Genomic_DNA"/>
</dbReference>
<name>A0A7G1NAV1_9ACTN</name>
<dbReference type="SUPFAM" id="SSF51905">
    <property type="entry name" value="FAD/NAD(P)-binding domain"/>
    <property type="match status" value="1"/>
</dbReference>
<dbReference type="Pfam" id="PF01266">
    <property type="entry name" value="DAO"/>
    <property type="match status" value="1"/>
</dbReference>
<dbReference type="AlphaFoldDB" id="A0A7G1NAV1"/>
<dbReference type="PANTHER" id="PTHR13847:SF289">
    <property type="entry name" value="GLYCINE OXIDASE"/>
    <property type="match status" value="1"/>
</dbReference>
<protein>
    <submittedName>
        <fullName evidence="3">FAD-dependent oxidoreductase</fullName>
    </submittedName>
</protein>
<dbReference type="PANTHER" id="PTHR13847">
    <property type="entry name" value="SARCOSINE DEHYDROGENASE-RELATED"/>
    <property type="match status" value="1"/>
</dbReference>